<dbReference type="RefSeq" id="WP_377603729.1">
    <property type="nucleotide sequence ID" value="NZ_JBHUME010000008.1"/>
</dbReference>
<evidence type="ECO:0000313" key="2">
    <source>
        <dbReference type="EMBL" id="MFD2613699.1"/>
    </source>
</evidence>
<accession>A0ABW5PGQ0</accession>
<dbReference type="Proteomes" id="UP001597541">
    <property type="component" value="Unassembled WGS sequence"/>
</dbReference>
<dbReference type="Pfam" id="PF04397">
    <property type="entry name" value="LytTR"/>
    <property type="match status" value="1"/>
</dbReference>
<reference evidence="3" key="1">
    <citation type="journal article" date="2019" name="Int. J. Syst. Evol. Microbiol.">
        <title>The Global Catalogue of Microorganisms (GCM) 10K type strain sequencing project: providing services to taxonomists for standard genome sequencing and annotation.</title>
        <authorList>
            <consortium name="The Broad Institute Genomics Platform"/>
            <consortium name="The Broad Institute Genome Sequencing Center for Infectious Disease"/>
            <person name="Wu L."/>
            <person name="Ma J."/>
        </authorList>
    </citation>
    <scope>NUCLEOTIDE SEQUENCE [LARGE SCALE GENOMIC DNA]</scope>
    <source>
        <strain evidence="3">KCTC 3950</strain>
    </source>
</reference>
<name>A0ABW5PGQ0_9BACL</name>
<organism evidence="2 3">
    <name type="scientific">Paenibacillus gansuensis</name>
    <dbReference type="NCBI Taxonomy" id="306542"/>
    <lineage>
        <taxon>Bacteria</taxon>
        <taxon>Bacillati</taxon>
        <taxon>Bacillota</taxon>
        <taxon>Bacilli</taxon>
        <taxon>Bacillales</taxon>
        <taxon>Paenibacillaceae</taxon>
        <taxon>Paenibacillus</taxon>
    </lineage>
</organism>
<evidence type="ECO:0000313" key="3">
    <source>
        <dbReference type="Proteomes" id="UP001597541"/>
    </source>
</evidence>
<comment type="caution">
    <text evidence="2">The sequence shown here is derived from an EMBL/GenBank/DDBJ whole genome shotgun (WGS) entry which is preliminary data.</text>
</comment>
<gene>
    <name evidence="2" type="ORF">ACFSUF_14805</name>
</gene>
<dbReference type="EMBL" id="JBHUME010000008">
    <property type="protein sequence ID" value="MFD2613699.1"/>
    <property type="molecule type" value="Genomic_DNA"/>
</dbReference>
<keyword evidence="2" id="KW-0238">DNA-binding</keyword>
<proteinExistence type="predicted"/>
<dbReference type="InterPro" id="IPR007492">
    <property type="entry name" value="LytTR_DNA-bd_dom"/>
</dbReference>
<evidence type="ECO:0000259" key="1">
    <source>
        <dbReference type="SMART" id="SM00850"/>
    </source>
</evidence>
<protein>
    <submittedName>
        <fullName evidence="2">LytTR family transcriptional regulator DNA-binding domain-containing protein</fullName>
    </submittedName>
</protein>
<dbReference type="Gene3D" id="2.40.50.1020">
    <property type="entry name" value="LytTr DNA-binding domain"/>
    <property type="match status" value="1"/>
</dbReference>
<dbReference type="SMART" id="SM00850">
    <property type="entry name" value="LytTR"/>
    <property type="match status" value="1"/>
</dbReference>
<dbReference type="GO" id="GO:0003677">
    <property type="term" value="F:DNA binding"/>
    <property type="evidence" value="ECO:0007669"/>
    <property type="project" value="UniProtKB-KW"/>
</dbReference>
<feature type="domain" description="HTH LytTR-type" evidence="1">
    <location>
        <begin position="14"/>
        <end position="108"/>
    </location>
</feature>
<sequence>MRMPVVKRVDSETNELVMLDLNEVLFINIESRNIVYHTSQGKFYQITTLSELSEHLQDQGFDTLDKTNLVNMNKIKNLDSKYGKLYFEENPAPGSPYASVSAFQQKIKKNEILRAIAANNNKSLEYTVKDAKVNYKLSSMQSSDY</sequence>
<keyword evidence="3" id="KW-1185">Reference proteome</keyword>